<evidence type="ECO:0000256" key="1">
    <source>
        <dbReference type="ARBA" id="ARBA00004167"/>
    </source>
</evidence>
<accession>A0AA38U4U3</accession>
<keyword evidence="10" id="KW-0067">ATP-binding</keyword>
<name>A0AA38U4U3_9ASTR</name>
<dbReference type="SUPFAM" id="SSF56112">
    <property type="entry name" value="Protein kinase-like (PK-like)"/>
    <property type="match status" value="1"/>
</dbReference>
<keyword evidence="24" id="KW-1185">Reference proteome</keyword>
<dbReference type="PANTHER" id="PTHR27002">
    <property type="entry name" value="RECEPTOR-LIKE SERINE/THREONINE-PROTEIN KINASE SD1-8"/>
    <property type="match status" value="1"/>
</dbReference>
<comment type="subcellular location">
    <subcellularLocation>
        <location evidence="1">Membrane</location>
        <topology evidence="1">Single-pass membrane protein</topology>
    </subcellularLocation>
</comment>
<evidence type="ECO:0000313" key="23">
    <source>
        <dbReference type="EMBL" id="KAJ9566116.1"/>
    </source>
</evidence>
<feature type="chain" id="PRO_5041423654" description="non-specific serine/threonine protein kinase" evidence="20">
    <location>
        <begin position="24"/>
        <end position="672"/>
    </location>
</feature>
<keyword evidence="8" id="KW-0547">Nucleotide-binding</keyword>
<keyword evidence="12 19" id="KW-0472">Membrane</keyword>
<protein>
    <recommendedName>
        <fullName evidence="2">non-specific serine/threonine protein kinase</fullName>
        <ecNumber evidence="2">2.7.11.1</ecNumber>
    </recommendedName>
</protein>
<dbReference type="Gene3D" id="3.30.200.20">
    <property type="entry name" value="Phosphorylase Kinase, domain 1"/>
    <property type="match status" value="1"/>
</dbReference>
<evidence type="ECO:0000256" key="13">
    <source>
        <dbReference type="ARBA" id="ARBA00023157"/>
    </source>
</evidence>
<feature type="domain" description="Gnk2-homologous" evidence="22">
    <location>
        <begin position="131"/>
        <end position="236"/>
    </location>
</feature>
<feature type="region of interest" description="Disordered" evidence="18">
    <location>
        <begin position="315"/>
        <end position="335"/>
    </location>
</feature>
<evidence type="ECO:0000256" key="17">
    <source>
        <dbReference type="ARBA" id="ARBA00048679"/>
    </source>
</evidence>
<dbReference type="PANTHER" id="PTHR27002:SF804">
    <property type="entry name" value="OS02G0710500 PROTEIN"/>
    <property type="match status" value="1"/>
</dbReference>
<dbReference type="CDD" id="cd23509">
    <property type="entry name" value="Gnk2-like"/>
    <property type="match status" value="2"/>
</dbReference>
<keyword evidence="6 20" id="KW-0732">Signal</keyword>
<feature type="transmembrane region" description="Helical" evidence="19">
    <location>
        <begin position="280"/>
        <end position="300"/>
    </location>
</feature>
<feature type="domain" description="Protein kinase" evidence="21">
    <location>
        <begin position="351"/>
        <end position="627"/>
    </location>
</feature>
<dbReference type="InterPro" id="IPR008271">
    <property type="entry name" value="Ser/Thr_kinase_AS"/>
</dbReference>
<dbReference type="Gene3D" id="1.10.510.10">
    <property type="entry name" value="Transferase(Phosphotransferase) domain 1"/>
    <property type="match status" value="1"/>
</dbReference>
<dbReference type="AlphaFoldDB" id="A0AA38U4U3"/>
<comment type="catalytic activity">
    <reaction evidence="17">
        <text>L-seryl-[protein] + ATP = O-phospho-L-seryl-[protein] + ADP + H(+)</text>
        <dbReference type="Rhea" id="RHEA:17989"/>
        <dbReference type="Rhea" id="RHEA-COMP:9863"/>
        <dbReference type="Rhea" id="RHEA-COMP:11604"/>
        <dbReference type="ChEBI" id="CHEBI:15378"/>
        <dbReference type="ChEBI" id="CHEBI:29999"/>
        <dbReference type="ChEBI" id="CHEBI:30616"/>
        <dbReference type="ChEBI" id="CHEBI:83421"/>
        <dbReference type="ChEBI" id="CHEBI:456216"/>
        <dbReference type="EC" id="2.7.11.1"/>
    </reaction>
</comment>
<dbReference type="FunFam" id="1.10.510.10:FF:001697">
    <property type="entry name" value="Uncharacterized protein"/>
    <property type="match status" value="1"/>
</dbReference>
<keyword evidence="3" id="KW-0723">Serine/threonine-protein kinase</keyword>
<evidence type="ECO:0000256" key="16">
    <source>
        <dbReference type="ARBA" id="ARBA00047899"/>
    </source>
</evidence>
<dbReference type="InterPro" id="IPR002902">
    <property type="entry name" value="GNK2"/>
</dbReference>
<dbReference type="InterPro" id="IPR011009">
    <property type="entry name" value="Kinase-like_dom_sf"/>
</dbReference>
<evidence type="ECO:0000256" key="11">
    <source>
        <dbReference type="ARBA" id="ARBA00022989"/>
    </source>
</evidence>
<dbReference type="Pfam" id="PF07714">
    <property type="entry name" value="PK_Tyr_Ser-Thr"/>
    <property type="match status" value="1"/>
</dbReference>
<dbReference type="InterPro" id="IPR038408">
    <property type="entry name" value="GNK2_sf"/>
</dbReference>
<keyword evidence="15" id="KW-0325">Glycoprotein</keyword>
<keyword evidence="13" id="KW-1015">Disulfide bond</keyword>
<dbReference type="GO" id="GO:0005524">
    <property type="term" value="F:ATP binding"/>
    <property type="evidence" value="ECO:0007669"/>
    <property type="project" value="UniProtKB-KW"/>
</dbReference>
<evidence type="ECO:0000259" key="21">
    <source>
        <dbReference type="PROSITE" id="PS50011"/>
    </source>
</evidence>
<dbReference type="PROSITE" id="PS00108">
    <property type="entry name" value="PROTEIN_KINASE_ST"/>
    <property type="match status" value="1"/>
</dbReference>
<organism evidence="23 24">
    <name type="scientific">Centaurea solstitialis</name>
    <name type="common">yellow star-thistle</name>
    <dbReference type="NCBI Taxonomy" id="347529"/>
    <lineage>
        <taxon>Eukaryota</taxon>
        <taxon>Viridiplantae</taxon>
        <taxon>Streptophyta</taxon>
        <taxon>Embryophyta</taxon>
        <taxon>Tracheophyta</taxon>
        <taxon>Spermatophyta</taxon>
        <taxon>Magnoliopsida</taxon>
        <taxon>eudicotyledons</taxon>
        <taxon>Gunneridae</taxon>
        <taxon>Pentapetalae</taxon>
        <taxon>asterids</taxon>
        <taxon>campanulids</taxon>
        <taxon>Asterales</taxon>
        <taxon>Asteraceae</taxon>
        <taxon>Carduoideae</taxon>
        <taxon>Cardueae</taxon>
        <taxon>Centaureinae</taxon>
        <taxon>Centaurea</taxon>
    </lineage>
</organism>
<dbReference type="GO" id="GO:0004674">
    <property type="term" value="F:protein serine/threonine kinase activity"/>
    <property type="evidence" value="ECO:0007669"/>
    <property type="project" value="UniProtKB-KW"/>
</dbReference>
<evidence type="ECO:0000256" key="3">
    <source>
        <dbReference type="ARBA" id="ARBA00022527"/>
    </source>
</evidence>
<keyword evidence="14" id="KW-0675">Receptor</keyword>
<evidence type="ECO:0000256" key="18">
    <source>
        <dbReference type="SAM" id="MobiDB-lite"/>
    </source>
</evidence>
<comment type="caution">
    <text evidence="23">The sequence shown here is derived from an EMBL/GenBank/DDBJ whole genome shotgun (WGS) entry which is preliminary data.</text>
</comment>
<evidence type="ECO:0000256" key="4">
    <source>
        <dbReference type="ARBA" id="ARBA00022679"/>
    </source>
</evidence>
<evidence type="ECO:0000256" key="20">
    <source>
        <dbReference type="SAM" id="SignalP"/>
    </source>
</evidence>
<reference evidence="23" key="1">
    <citation type="submission" date="2023-03" db="EMBL/GenBank/DDBJ databases">
        <title>Chromosome-scale reference genome and RAD-based genetic map of yellow starthistle (Centaurea solstitialis) reveal putative structural variation and QTLs associated with invader traits.</title>
        <authorList>
            <person name="Reatini B."/>
            <person name="Cang F.A."/>
            <person name="Jiang Q."/>
            <person name="Mckibben M.T.W."/>
            <person name="Barker M.S."/>
            <person name="Rieseberg L.H."/>
            <person name="Dlugosch K.M."/>
        </authorList>
    </citation>
    <scope>NUCLEOTIDE SEQUENCE</scope>
    <source>
        <strain evidence="23">CAN-66</strain>
        <tissue evidence="23">Leaf</tissue>
    </source>
</reference>
<evidence type="ECO:0000259" key="22">
    <source>
        <dbReference type="PROSITE" id="PS51473"/>
    </source>
</evidence>
<dbReference type="CDD" id="cd14066">
    <property type="entry name" value="STKc_IRAK"/>
    <property type="match status" value="1"/>
</dbReference>
<dbReference type="Pfam" id="PF01657">
    <property type="entry name" value="Stress-antifung"/>
    <property type="match status" value="2"/>
</dbReference>
<keyword evidence="5 19" id="KW-0812">Transmembrane</keyword>
<evidence type="ECO:0000313" key="24">
    <source>
        <dbReference type="Proteomes" id="UP001172457"/>
    </source>
</evidence>
<evidence type="ECO:0000256" key="19">
    <source>
        <dbReference type="SAM" id="Phobius"/>
    </source>
</evidence>
<dbReference type="InterPro" id="IPR000719">
    <property type="entry name" value="Prot_kinase_dom"/>
</dbReference>
<dbReference type="FunFam" id="3.30.200.20:FF:000195">
    <property type="entry name" value="G-type lectin S-receptor-like serine/threonine-protein kinase"/>
    <property type="match status" value="1"/>
</dbReference>
<proteinExistence type="predicted"/>
<evidence type="ECO:0000256" key="10">
    <source>
        <dbReference type="ARBA" id="ARBA00022840"/>
    </source>
</evidence>
<keyword evidence="11 19" id="KW-1133">Transmembrane helix</keyword>
<dbReference type="SMART" id="SM00220">
    <property type="entry name" value="S_TKc"/>
    <property type="match status" value="1"/>
</dbReference>
<dbReference type="EMBL" id="JARYMX010000001">
    <property type="protein sequence ID" value="KAJ9566116.1"/>
    <property type="molecule type" value="Genomic_DNA"/>
</dbReference>
<evidence type="ECO:0000256" key="2">
    <source>
        <dbReference type="ARBA" id="ARBA00012513"/>
    </source>
</evidence>
<evidence type="ECO:0000256" key="12">
    <source>
        <dbReference type="ARBA" id="ARBA00023136"/>
    </source>
</evidence>
<dbReference type="Proteomes" id="UP001172457">
    <property type="component" value="Chromosome 1"/>
</dbReference>
<dbReference type="EC" id="2.7.11.1" evidence="2"/>
<dbReference type="InterPro" id="IPR001245">
    <property type="entry name" value="Ser-Thr/Tyr_kinase_cat_dom"/>
</dbReference>
<dbReference type="PROSITE" id="PS50011">
    <property type="entry name" value="PROTEIN_KINASE_DOM"/>
    <property type="match status" value="1"/>
</dbReference>
<gene>
    <name evidence="23" type="ORF">OSB04_002082</name>
</gene>
<feature type="domain" description="Gnk2-homologous" evidence="22">
    <location>
        <begin position="26"/>
        <end position="127"/>
    </location>
</feature>
<evidence type="ECO:0000256" key="9">
    <source>
        <dbReference type="ARBA" id="ARBA00022777"/>
    </source>
</evidence>
<sequence>MDFPIWVLFLFAILIGDVLPTTAQEKFWGYNCGETGNYTEGSAYKKDLDNALYSISINITNNGFGFYNSTSGRVNAVALCRGDLLPDACRRCVADATDELRINVCPNQMEAVGWYDKCSLWYSDRNMEKETDVKAPAWSVYSVSDSDYYQWNKTLVNLIGRLQQETAGGDQLRKYASGNLTAPGLAIIYGVMQCTPSLSSTECDNCLDGIIKYFNRSLGVGFHRLSCFIRYETYPFFNSTWYPAPPTLNDWHDAQPPSAEQFPATPLSGEWKKRSTNMRIIIAPILATALAIVVFGAFIFRRRLKQKDKGPLLPEFKAASKGSSPDGSKHGDTGEMNSFDLSTIQVATNNFSIQNKLGQGGFGPVYRGTLENGKEVAVKRLSRNSGQGLVEFKTEVELIIKLQHKNLVRLLGYCIKDDERLLIYEFMANNSLETFLFDPNKCRELDWPKRASIISGIAKGLRYLHEDSRLKIIHRDMKAGNVLLDDDMNSKISDFGTARIFGVKQMEANTVRIVGTYGYMAPEYAMEGLFSTKSDVYGFGVLLLEIVSGQRNSQFCYKDQPQSLISTAYRLWKENKGEQLIDGRLTLNFPVTEALRWINIALLCVQEDPQDRPTMSNIVFMLEGQWSTNLPVPSEPPLSYARFVAEFEQSTTSVDSTTRPLIDLSHSNTSSH</sequence>
<dbReference type="GO" id="GO:0005886">
    <property type="term" value="C:plasma membrane"/>
    <property type="evidence" value="ECO:0007669"/>
    <property type="project" value="TreeGrafter"/>
</dbReference>
<dbReference type="Gene3D" id="3.30.430.20">
    <property type="entry name" value="Gnk2 domain, C-X8-C-X2-C motif"/>
    <property type="match status" value="2"/>
</dbReference>
<dbReference type="PROSITE" id="PS51473">
    <property type="entry name" value="GNK2"/>
    <property type="match status" value="2"/>
</dbReference>
<evidence type="ECO:0000256" key="15">
    <source>
        <dbReference type="ARBA" id="ARBA00023180"/>
    </source>
</evidence>
<evidence type="ECO:0000256" key="8">
    <source>
        <dbReference type="ARBA" id="ARBA00022741"/>
    </source>
</evidence>
<evidence type="ECO:0000256" key="14">
    <source>
        <dbReference type="ARBA" id="ARBA00023170"/>
    </source>
</evidence>
<evidence type="ECO:0000256" key="7">
    <source>
        <dbReference type="ARBA" id="ARBA00022737"/>
    </source>
</evidence>
<keyword evidence="9" id="KW-0418">Kinase</keyword>
<evidence type="ECO:0000256" key="6">
    <source>
        <dbReference type="ARBA" id="ARBA00022729"/>
    </source>
</evidence>
<evidence type="ECO:0000256" key="5">
    <source>
        <dbReference type="ARBA" id="ARBA00022692"/>
    </source>
</evidence>
<keyword evidence="4" id="KW-0808">Transferase</keyword>
<comment type="catalytic activity">
    <reaction evidence="16">
        <text>L-threonyl-[protein] + ATP = O-phospho-L-threonyl-[protein] + ADP + H(+)</text>
        <dbReference type="Rhea" id="RHEA:46608"/>
        <dbReference type="Rhea" id="RHEA-COMP:11060"/>
        <dbReference type="Rhea" id="RHEA-COMP:11605"/>
        <dbReference type="ChEBI" id="CHEBI:15378"/>
        <dbReference type="ChEBI" id="CHEBI:30013"/>
        <dbReference type="ChEBI" id="CHEBI:30616"/>
        <dbReference type="ChEBI" id="CHEBI:61977"/>
        <dbReference type="ChEBI" id="CHEBI:456216"/>
        <dbReference type="EC" id="2.7.11.1"/>
    </reaction>
</comment>
<feature type="signal peptide" evidence="20">
    <location>
        <begin position="1"/>
        <end position="23"/>
    </location>
</feature>
<keyword evidence="7" id="KW-0677">Repeat</keyword>